<keyword evidence="19" id="KW-1185">Reference proteome</keyword>
<keyword evidence="9 15" id="KW-0456">Lyase</keyword>
<feature type="active site" description="Proton acceptor" evidence="15">
    <location>
        <position position="468"/>
    </location>
</feature>
<dbReference type="GO" id="GO:0000287">
    <property type="term" value="F:magnesium ion binding"/>
    <property type="evidence" value="ECO:0007669"/>
    <property type="project" value="UniProtKB-UniRule"/>
</dbReference>
<comment type="pathway">
    <text evidence="13 15">Amino-acid biosynthesis; L-isoleucine biosynthesis; L-isoleucine from 2-oxobutanoate: step 3/4.</text>
</comment>
<dbReference type="UniPathway" id="UPA00047">
    <property type="reaction ID" value="UER00057"/>
</dbReference>
<keyword evidence="10 15" id="KW-0100">Branched-chain amino acid biosynthesis</keyword>
<dbReference type="NCBIfam" id="NF002068">
    <property type="entry name" value="PRK00911.1"/>
    <property type="match status" value="1"/>
</dbReference>
<comment type="cofactor">
    <cofactor evidence="15">
        <name>[2Fe-2S] cluster</name>
        <dbReference type="ChEBI" id="CHEBI:190135"/>
    </cofactor>
    <text evidence="15">Binds 1 [2Fe-2S] cluster per subunit. This cluster acts as a Lewis acid cofactor.</text>
</comment>
<dbReference type="InterPro" id="IPR000581">
    <property type="entry name" value="ILV_EDD_N"/>
</dbReference>
<dbReference type="GO" id="GO:0051537">
    <property type="term" value="F:2 iron, 2 sulfur cluster binding"/>
    <property type="evidence" value="ECO:0007669"/>
    <property type="project" value="UniProtKB-UniRule"/>
</dbReference>
<keyword evidence="4 15" id="KW-0001">2Fe-2S</keyword>
<dbReference type="HAMAP" id="MF_00012">
    <property type="entry name" value="IlvD"/>
    <property type="match status" value="1"/>
</dbReference>
<dbReference type="NCBIfam" id="TIGR00110">
    <property type="entry name" value="ilvD"/>
    <property type="match status" value="1"/>
</dbReference>
<comment type="cofactor">
    <cofactor evidence="1 15">
        <name>Mg(2+)</name>
        <dbReference type="ChEBI" id="CHEBI:18420"/>
    </cofactor>
</comment>
<comment type="similarity">
    <text evidence="2 15">Belongs to the IlvD/Edd family.</text>
</comment>
<evidence type="ECO:0000256" key="15">
    <source>
        <dbReference type="HAMAP-Rule" id="MF_00012"/>
    </source>
</evidence>
<dbReference type="InterPro" id="IPR004404">
    <property type="entry name" value="DihydroxyA_deHydtase"/>
</dbReference>
<keyword evidence="8 15" id="KW-0411">Iron-sulfur</keyword>
<dbReference type="InterPro" id="IPR037237">
    <property type="entry name" value="IlvD/EDD_N"/>
</dbReference>
<reference evidence="18 19" key="1">
    <citation type="submission" date="2016-11" db="EMBL/GenBank/DDBJ databases">
        <authorList>
            <person name="Jaros S."/>
            <person name="Januszkiewicz K."/>
            <person name="Wedrychowicz H."/>
        </authorList>
    </citation>
    <scope>NUCLEOTIDE SEQUENCE [LARGE SCALE GENOMIC DNA]</scope>
    <source>
        <strain evidence="18 19">DSM 14828</strain>
    </source>
</reference>
<protein>
    <recommendedName>
        <fullName evidence="14 15">Dihydroxy-acid dehydratase</fullName>
        <shortName evidence="15">DAD</shortName>
        <ecNumber evidence="14 15">4.2.1.9</ecNumber>
    </recommendedName>
</protein>
<dbReference type="PROSITE" id="PS00887">
    <property type="entry name" value="ILVD_EDD_2"/>
    <property type="match status" value="1"/>
</dbReference>
<dbReference type="SUPFAM" id="SSF143975">
    <property type="entry name" value="IlvD/EDD N-terminal domain-like"/>
    <property type="match status" value="1"/>
</dbReference>
<dbReference type="InterPro" id="IPR020558">
    <property type="entry name" value="DiOHA_6PGluconate_deHydtase_CS"/>
</dbReference>
<comment type="subunit">
    <text evidence="15">Homodimer.</text>
</comment>
<evidence type="ECO:0000256" key="1">
    <source>
        <dbReference type="ARBA" id="ARBA00001946"/>
    </source>
</evidence>
<dbReference type="GO" id="GO:0004160">
    <property type="term" value="F:dihydroxy-acid dehydratase activity"/>
    <property type="evidence" value="ECO:0007669"/>
    <property type="project" value="UniProtKB-UniRule"/>
</dbReference>
<evidence type="ECO:0000259" key="17">
    <source>
        <dbReference type="Pfam" id="PF24877"/>
    </source>
</evidence>
<comment type="caution">
    <text evidence="15">Lacks conserved residue(s) required for the propagation of feature annotation.</text>
</comment>
<feature type="domain" description="Dihydroxy-acid/6-phosphogluconate dehydratase C-terminal" evidence="17">
    <location>
        <begin position="359"/>
        <end position="548"/>
    </location>
</feature>
<dbReference type="UniPathway" id="UPA00049">
    <property type="reaction ID" value="UER00061"/>
</dbReference>
<dbReference type="Pfam" id="PF00920">
    <property type="entry name" value="ILVD_EDD_N"/>
    <property type="match status" value="1"/>
</dbReference>
<feature type="binding site" evidence="15">
    <location>
        <position position="78"/>
    </location>
    <ligand>
        <name>Mg(2+)</name>
        <dbReference type="ChEBI" id="CHEBI:18420"/>
    </ligand>
</feature>
<dbReference type="Gene3D" id="3.50.30.80">
    <property type="entry name" value="IlvD/EDD C-terminal domain-like"/>
    <property type="match status" value="1"/>
</dbReference>
<dbReference type="GO" id="GO:0009099">
    <property type="term" value="P:L-valine biosynthetic process"/>
    <property type="evidence" value="ECO:0007669"/>
    <property type="project" value="UniProtKB-UniRule"/>
</dbReference>
<proteinExistence type="inferred from homology"/>
<dbReference type="AlphaFoldDB" id="A0A1M4TJ36"/>
<evidence type="ECO:0000256" key="14">
    <source>
        <dbReference type="ARBA" id="ARBA00029490"/>
    </source>
</evidence>
<dbReference type="FunFam" id="3.50.30.80:FF:000001">
    <property type="entry name" value="Dihydroxy-acid dehydratase"/>
    <property type="match status" value="1"/>
</dbReference>
<feature type="binding site" evidence="15">
    <location>
        <position position="120"/>
    </location>
    <ligand>
        <name>Mg(2+)</name>
        <dbReference type="ChEBI" id="CHEBI:18420"/>
    </ligand>
</feature>
<name>A0A1M4TJ36_9FIRM</name>
<dbReference type="GO" id="GO:0009097">
    <property type="term" value="P:isoleucine biosynthetic process"/>
    <property type="evidence" value="ECO:0007669"/>
    <property type="project" value="UniProtKB-UniRule"/>
</dbReference>
<dbReference type="EC" id="4.2.1.9" evidence="14 15"/>
<dbReference type="PROSITE" id="PS00886">
    <property type="entry name" value="ILVD_EDD_1"/>
    <property type="match status" value="1"/>
</dbReference>
<comment type="catalytic activity">
    <reaction evidence="15">
        <text>(2R,3R)-2,3-dihydroxy-3-methylpentanoate = (S)-3-methyl-2-oxopentanoate + H2O</text>
        <dbReference type="Rhea" id="RHEA:27694"/>
        <dbReference type="ChEBI" id="CHEBI:15377"/>
        <dbReference type="ChEBI" id="CHEBI:35146"/>
        <dbReference type="ChEBI" id="CHEBI:49258"/>
        <dbReference type="EC" id="4.2.1.9"/>
    </reaction>
</comment>
<dbReference type="InterPro" id="IPR042096">
    <property type="entry name" value="Dihydro-acid_dehy_C"/>
</dbReference>
<evidence type="ECO:0000256" key="3">
    <source>
        <dbReference type="ARBA" id="ARBA00022605"/>
    </source>
</evidence>
<keyword evidence="5 15" id="KW-0479">Metal-binding</keyword>
<dbReference type="STRING" id="1120975.SAMN02746064_00506"/>
<dbReference type="PANTHER" id="PTHR43661:SF3">
    <property type="entry name" value="D-XYLONATE DEHYDRATASE YAGF-RELATED"/>
    <property type="match status" value="1"/>
</dbReference>
<accession>A0A1M4TJ36</accession>
<feature type="modified residue" description="N6-carboxylysine" evidence="15">
    <location>
        <position position="121"/>
    </location>
</feature>
<dbReference type="EMBL" id="FQTU01000002">
    <property type="protein sequence ID" value="SHE44297.1"/>
    <property type="molecule type" value="Genomic_DNA"/>
</dbReference>
<dbReference type="PANTHER" id="PTHR43661">
    <property type="entry name" value="D-XYLONATE DEHYDRATASE"/>
    <property type="match status" value="1"/>
</dbReference>
<dbReference type="Proteomes" id="UP000184251">
    <property type="component" value="Unassembled WGS sequence"/>
</dbReference>
<keyword evidence="3 15" id="KW-0028">Amino-acid biosynthesis</keyword>
<evidence type="ECO:0000256" key="12">
    <source>
        <dbReference type="ARBA" id="ARBA00029436"/>
    </source>
</evidence>
<dbReference type="InterPro" id="IPR056740">
    <property type="entry name" value="ILV_EDD_C"/>
</dbReference>
<evidence type="ECO:0000256" key="8">
    <source>
        <dbReference type="ARBA" id="ARBA00023014"/>
    </source>
</evidence>
<comment type="pathway">
    <text evidence="12 15">Amino-acid biosynthesis; L-valine biosynthesis; L-valine from pyruvate: step 3/4.</text>
</comment>
<keyword evidence="6 15" id="KW-0460">Magnesium</keyword>
<dbReference type="GO" id="GO:0005829">
    <property type="term" value="C:cytosol"/>
    <property type="evidence" value="ECO:0007669"/>
    <property type="project" value="TreeGrafter"/>
</dbReference>
<dbReference type="RefSeq" id="WP_073269500.1">
    <property type="nucleotide sequence ID" value="NZ_FQTU01000002.1"/>
</dbReference>
<feature type="binding site" description="via carbamate group" evidence="15">
    <location>
        <position position="121"/>
    </location>
    <ligand>
        <name>Mg(2+)</name>
        <dbReference type="ChEBI" id="CHEBI:18420"/>
    </ligand>
</feature>
<dbReference type="SUPFAM" id="SSF52016">
    <property type="entry name" value="LeuD/IlvD-like"/>
    <property type="match status" value="1"/>
</dbReference>
<evidence type="ECO:0000256" key="11">
    <source>
        <dbReference type="ARBA" id="ARBA00029304"/>
    </source>
</evidence>
<keyword evidence="7 15" id="KW-0408">Iron</keyword>
<comment type="function">
    <text evidence="15">Functions in the biosynthesis of branched-chain amino acids. Catalyzes the dehydration of (2R,3R)-2,3-dihydroxy-3-methylpentanoate (2,3-dihydroxy-3-methylvalerate) into 2-oxo-3-methylpentanoate (2-oxo-3-methylvalerate) and of (2R)-2,3-dihydroxy-3-methylbutanoate (2,3-dihydroxyisovalerate) into 2-oxo-3-methylbutanoate (2-oxoisovalerate), the penultimate precursor to L-isoleucine and L-valine, respectively.</text>
</comment>
<evidence type="ECO:0000256" key="7">
    <source>
        <dbReference type="ARBA" id="ARBA00023004"/>
    </source>
</evidence>
<dbReference type="OrthoDB" id="9807077at2"/>
<evidence type="ECO:0000256" key="4">
    <source>
        <dbReference type="ARBA" id="ARBA00022714"/>
    </source>
</evidence>
<evidence type="ECO:0000256" key="2">
    <source>
        <dbReference type="ARBA" id="ARBA00006486"/>
    </source>
</evidence>
<sequence>MRSESMKSGVSKAPHRSLLKASGYSDIEINKPLIGIANSFNEIVPGHIELRSIAEAAKKGVLMAGGTPMEFPTIAVCDGIAMNHEGMRYSLPSRELIADSIEIMVKAHGLDGIVLIPNCDKSVPAMLMAAARLNVPAIVVSGGPMLAGKYNGDAADLITVFEGVGAVTTGNMSEEELLELENNACPTCGSCAGMFTANSMNCISEVLGMALPGNGTIPAVYSDRKRLAKASGIKIMELVEKDIKPRDIMTPEAFENAFTVDMALGCSTNTVLHLTAIANEAGVEFDLDKINEISLKTPNLCRLSPAGPYHIQDLYAAGGIMSVMNELDKKNLLNRDLITASAMKIGELYKGREKKGNTIIADIDKPFSETGGIRVLRGNLAPDGAVVKQSAVAKEMMQKSTNAVVFDCEEAAVEAIIAGKIQKGDCVVIRYEGPKGGPGMREMLTPTSTLAGMGLDKDVALVTDGRFSGGTRGAAIGHVSPEASEGGIIGLVEDGDVINIDIINGKLELEVDDKTLEERKQKQAIKSPQAKGCLKRYSDMVTSASTGAIVK</sequence>
<evidence type="ECO:0000256" key="10">
    <source>
        <dbReference type="ARBA" id="ARBA00023304"/>
    </source>
</evidence>
<feature type="binding site" evidence="15">
    <location>
        <position position="442"/>
    </location>
    <ligand>
        <name>Mg(2+)</name>
        <dbReference type="ChEBI" id="CHEBI:18420"/>
    </ligand>
</feature>
<gene>
    <name evidence="15" type="primary">ilvD</name>
    <name evidence="18" type="ORF">SAMN02746064_00506</name>
</gene>
<evidence type="ECO:0000313" key="18">
    <source>
        <dbReference type="EMBL" id="SHE44297.1"/>
    </source>
</evidence>
<evidence type="ECO:0000256" key="6">
    <source>
        <dbReference type="ARBA" id="ARBA00022842"/>
    </source>
</evidence>
<feature type="domain" description="Dihydroxy-acid/6-phosphogluconate dehydratase N-terminal" evidence="16">
    <location>
        <begin position="31"/>
        <end position="347"/>
    </location>
</feature>
<dbReference type="Pfam" id="PF24877">
    <property type="entry name" value="ILV_EDD_C"/>
    <property type="match status" value="1"/>
</dbReference>
<organism evidence="18 19">
    <name type="scientific">Alkalibacter saccharofermentans DSM 14828</name>
    <dbReference type="NCBI Taxonomy" id="1120975"/>
    <lineage>
        <taxon>Bacteria</taxon>
        <taxon>Bacillati</taxon>
        <taxon>Bacillota</taxon>
        <taxon>Clostridia</taxon>
        <taxon>Eubacteriales</taxon>
        <taxon>Eubacteriaceae</taxon>
        <taxon>Alkalibacter</taxon>
    </lineage>
</organism>
<evidence type="ECO:0000313" key="19">
    <source>
        <dbReference type="Proteomes" id="UP000184251"/>
    </source>
</evidence>
<evidence type="ECO:0000256" key="9">
    <source>
        <dbReference type="ARBA" id="ARBA00023239"/>
    </source>
</evidence>
<evidence type="ECO:0000256" key="5">
    <source>
        <dbReference type="ARBA" id="ARBA00022723"/>
    </source>
</evidence>
<evidence type="ECO:0000256" key="13">
    <source>
        <dbReference type="ARBA" id="ARBA00029437"/>
    </source>
</evidence>
<comment type="catalytic activity">
    <reaction evidence="11">
        <text>(2R)-2,3-dihydroxy-3-methylbutanoate = 3-methyl-2-oxobutanoate + H2O</text>
        <dbReference type="Rhea" id="RHEA:24809"/>
        <dbReference type="ChEBI" id="CHEBI:11851"/>
        <dbReference type="ChEBI" id="CHEBI:15377"/>
        <dbReference type="ChEBI" id="CHEBI:49072"/>
        <dbReference type="EC" id="4.2.1.9"/>
    </reaction>
    <physiologicalReaction direction="left-to-right" evidence="11">
        <dbReference type="Rhea" id="RHEA:24810"/>
    </physiologicalReaction>
</comment>
<evidence type="ECO:0000259" key="16">
    <source>
        <dbReference type="Pfam" id="PF00920"/>
    </source>
</evidence>